<dbReference type="FunFam" id="2.40.50.140:FF:000045">
    <property type="entry name" value="Phenylalanine--tRNA ligase beta subunit"/>
    <property type="match status" value="1"/>
</dbReference>
<dbReference type="Gene3D" id="3.30.1940.10">
    <property type="entry name" value="YtpR-like"/>
    <property type="match status" value="1"/>
</dbReference>
<dbReference type="GO" id="GO:0000049">
    <property type="term" value="F:tRNA binding"/>
    <property type="evidence" value="ECO:0007669"/>
    <property type="project" value="UniProtKB-UniRule"/>
</dbReference>
<dbReference type="InterPro" id="IPR037154">
    <property type="entry name" value="YtpR-like_sf"/>
</dbReference>
<organism evidence="5 6">
    <name type="scientific">Aerococcus christensenii</name>
    <dbReference type="NCBI Taxonomy" id="87541"/>
    <lineage>
        <taxon>Bacteria</taxon>
        <taxon>Bacillati</taxon>
        <taxon>Bacillota</taxon>
        <taxon>Bacilli</taxon>
        <taxon>Lactobacillales</taxon>
        <taxon>Aerococcaceae</taxon>
        <taxon>Aerococcus</taxon>
    </lineage>
</organism>
<protein>
    <submittedName>
        <fullName evidence="5">tRNA binding domain protein</fullName>
    </submittedName>
</protein>
<evidence type="ECO:0000256" key="1">
    <source>
        <dbReference type="ARBA" id="ARBA00022555"/>
    </source>
</evidence>
<dbReference type="SUPFAM" id="SSF50249">
    <property type="entry name" value="Nucleic acid-binding proteins"/>
    <property type="match status" value="1"/>
</dbReference>
<dbReference type="Pfam" id="PF14794">
    <property type="entry name" value="DUF4479"/>
    <property type="match status" value="1"/>
</dbReference>
<dbReference type="EMBL" id="LSCQ01000083">
    <property type="protein sequence ID" value="KXB34175.1"/>
    <property type="molecule type" value="Genomic_DNA"/>
</dbReference>
<reference evidence="5 6" key="1">
    <citation type="submission" date="2016-01" db="EMBL/GenBank/DDBJ databases">
        <authorList>
            <person name="Oliw E.H."/>
        </authorList>
    </citation>
    <scope>NUCLEOTIDE SEQUENCE [LARGE SCALE GENOMIC DNA]</scope>
    <source>
        <strain evidence="5 6">KA00635</strain>
    </source>
</reference>
<dbReference type="InterPro" id="IPR027855">
    <property type="entry name" value="DUF4479"/>
</dbReference>
<dbReference type="STRING" id="87541.AWM71_05195"/>
<evidence type="ECO:0000313" key="6">
    <source>
        <dbReference type="Proteomes" id="UP000070422"/>
    </source>
</evidence>
<dbReference type="CDD" id="cd02796">
    <property type="entry name" value="tRNA_bind_bactPheRS"/>
    <property type="match status" value="1"/>
</dbReference>
<proteinExistence type="predicted"/>
<dbReference type="InterPro" id="IPR012340">
    <property type="entry name" value="NA-bd_OB-fold"/>
</dbReference>
<evidence type="ECO:0000259" key="4">
    <source>
        <dbReference type="PROSITE" id="PS50886"/>
    </source>
</evidence>
<keyword evidence="1 3" id="KW-0820">tRNA-binding</keyword>
<dbReference type="Pfam" id="PF01588">
    <property type="entry name" value="tRNA_bind"/>
    <property type="match status" value="1"/>
</dbReference>
<dbReference type="Proteomes" id="UP000070422">
    <property type="component" value="Unassembled WGS sequence"/>
</dbReference>
<evidence type="ECO:0000313" key="5">
    <source>
        <dbReference type="EMBL" id="KXB34175.1"/>
    </source>
</evidence>
<evidence type="ECO:0000256" key="2">
    <source>
        <dbReference type="ARBA" id="ARBA00022884"/>
    </source>
</evidence>
<dbReference type="InterPro" id="IPR033714">
    <property type="entry name" value="tRNA_bind_bactPheRS"/>
</dbReference>
<accession>A0A133XTA4</accession>
<dbReference type="PROSITE" id="PS50886">
    <property type="entry name" value="TRBD"/>
    <property type="match status" value="1"/>
</dbReference>
<name>A0A133XTA4_9LACT</name>
<feature type="domain" description="TRNA-binding" evidence="4">
    <location>
        <begin position="132"/>
        <end position="243"/>
    </location>
</feature>
<dbReference type="AlphaFoldDB" id="A0A133XTA4"/>
<dbReference type="InterPro" id="IPR002547">
    <property type="entry name" value="tRNA-bd_dom"/>
</dbReference>
<dbReference type="PATRIC" id="fig|87541.4.peg.1475"/>
<dbReference type="NCBIfam" id="NF045760">
    <property type="entry name" value="YtpR"/>
    <property type="match status" value="1"/>
</dbReference>
<evidence type="ECO:0000256" key="3">
    <source>
        <dbReference type="PROSITE-ProRule" id="PRU00209"/>
    </source>
</evidence>
<gene>
    <name evidence="5" type="ORF">HMPREF3187_01488</name>
</gene>
<comment type="caution">
    <text evidence="5">The sequence shown here is derived from an EMBL/GenBank/DDBJ whole genome shotgun (WGS) entry which is preliminary data.</text>
</comment>
<dbReference type="Gene3D" id="2.40.50.140">
    <property type="entry name" value="Nucleic acid-binding proteins"/>
    <property type="match status" value="1"/>
</dbReference>
<keyword evidence="2 3" id="KW-0694">RNA-binding</keyword>
<sequence length="249" mass="27701">MLFKGFQFIIVLVLYRLETTVGHTECKGWKCSELRKVKRRIIMWLSFYNPKAVGDILMLMSADIDQKSLGIETLSDVTRLYNKKTNETVGYNIHRISHYMGIEGCGHVILTADQVDQLNQLLYEQGFETIQYESKPRIVVGKVLACEEHPDSDHLHVTKVELGEEGVQQIVCGAKNIEAGLTVVVALPGAVMPNGQVIWSGTLRGVESYGMICSAYELGLDPEHEKIGIMSLSDDISAGTPFDKIKGLL</sequence>